<evidence type="ECO:0000313" key="10">
    <source>
        <dbReference type="WBParaSite" id="ACAC_0001313601-mRNA-1"/>
    </source>
</evidence>
<evidence type="ECO:0000256" key="2">
    <source>
        <dbReference type="ARBA" id="ARBA00007647"/>
    </source>
</evidence>
<dbReference type="InterPro" id="IPR008166">
    <property type="entry name" value="Glyco_transf_92"/>
</dbReference>
<dbReference type="GO" id="GO:0016757">
    <property type="term" value="F:glycosyltransferase activity"/>
    <property type="evidence" value="ECO:0007669"/>
    <property type="project" value="UniProtKB-UniRule"/>
</dbReference>
<evidence type="ECO:0000313" key="9">
    <source>
        <dbReference type="Proteomes" id="UP000035642"/>
    </source>
</evidence>
<dbReference type="GO" id="GO:0016020">
    <property type="term" value="C:membrane"/>
    <property type="evidence" value="ECO:0007669"/>
    <property type="project" value="UniProtKB-SubCell"/>
</dbReference>
<evidence type="ECO:0000256" key="5">
    <source>
        <dbReference type="ARBA" id="ARBA00022692"/>
    </source>
</evidence>
<accession>A0A0K0DN19</accession>
<dbReference type="EC" id="2.4.1.-" evidence="8"/>
<keyword evidence="6" id="KW-1133">Transmembrane helix</keyword>
<reference evidence="10" key="2">
    <citation type="submission" date="2017-02" db="UniProtKB">
        <authorList>
            <consortium name="WormBaseParasite"/>
        </authorList>
    </citation>
    <scope>IDENTIFICATION</scope>
</reference>
<comment type="similarity">
    <text evidence="2 8">Belongs to the glycosyltransferase 92 family.</text>
</comment>
<comment type="subcellular location">
    <subcellularLocation>
        <location evidence="1">Membrane</location>
        <topology evidence="1">Single-pass membrane protein</topology>
    </subcellularLocation>
</comment>
<sequence length="293" mass="34765">MKSFNRNTIYCRYFDQQRSEIVPPFKTVVFPEFTALCLRREGVKHISLSDAPTGYYEYPVNIPVTTHYFSACLAPLYGMEPKWLLLAEFIEHHKIQGVTHFYIYVNELDEYSWILLDNYVRSGEAEVIAFLDYFSRDDRLSQLLQLQECLTRSRGHSQWVAMVDLDERLTPTEYRGTLSDFLQTIFNETIAELSFRQQFILRNETLPQKYISKSQVGENLSKCYNSNKKVVLSLLKYSFRHYRDIHRGNWKERWLSDVEEFGEFSITDYPAKHMNTLRENVQQRLHSAYVGMH</sequence>
<evidence type="ECO:0000256" key="6">
    <source>
        <dbReference type="ARBA" id="ARBA00022989"/>
    </source>
</evidence>
<dbReference type="PANTHER" id="PTHR21461:SF40">
    <property type="entry name" value="GLYCOSYLTRANSFERASE FAMILY 92 PROTEIN"/>
    <property type="match status" value="1"/>
</dbReference>
<reference evidence="9" key="1">
    <citation type="submission" date="2012-09" db="EMBL/GenBank/DDBJ databases">
        <authorList>
            <person name="Martin A.A."/>
        </authorList>
    </citation>
    <scope>NUCLEOTIDE SEQUENCE</scope>
</reference>
<evidence type="ECO:0000256" key="1">
    <source>
        <dbReference type="ARBA" id="ARBA00004167"/>
    </source>
</evidence>
<keyword evidence="3 8" id="KW-0328">Glycosyltransferase</keyword>
<dbReference type="Proteomes" id="UP000035642">
    <property type="component" value="Unassembled WGS sequence"/>
</dbReference>
<dbReference type="GO" id="GO:0005737">
    <property type="term" value="C:cytoplasm"/>
    <property type="evidence" value="ECO:0007669"/>
    <property type="project" value="TreeGrafter"/>
</dbReference>
<keyword evidence="4 8" id="KW-0808">Transferase</keyword>
<protein>
    <recommendedName>
        <fullName evidence="8">Glycosyltransferase family 92 protein</fullName>
        <ecNumber evidence="8">2.4.1.-</ecNumber>
    </recommendedName>
</protein>
<dbReference type="PANTHER" id="PTHR21461">
    <property type="entry name" value="GLYCOSYLTRANSFERASE FAMILY 92 PROTEIN"/>
    <property type="match status" value="1"/>
</dbReference>
<evidence type="ECO:0000256" key="8">
    <source>
        <dbReference type="RuleBase" id="RU366017"/>
    </source>
</evidence>
<keyword evidence="7" id="KW-0472">Membrane</keyword>
<dbReference type="Pfam" id="PF01697">
    <property type="entry name" value="Glyco_transf_92"/>
    <property type="match status" value="1"/>
</dbReference>
<organism evidence="9 10">
    <name type="scientific">Angiostrongylus cantonensis</name>
    <name type="common">Rat lungworm</name>
    <dbReference type="NCBI Taxonomy" id="6313"/>
    <lineage>
        <taxon>Eukaryota</taxon>
        <taxon>Metazoa</taxon>
        <taxon>Ecdysozoa</taxon>
        <taxon>Nematoda</taxon>
        <taxon>Chromadorea</taxon>
        <taxon>Rhabditida</taxon>
        <taxon>Rhabditina</taxon>
        <taxon>Rhabditomorpha</taxon>
        <taxon>Strongyloidea</taxon>
        <taxon>Metastrongylidae</taxon>
        <taxon>Angiostrongylus</taxon>
    </lineage>
</organism>
<keyword evidence="9" id="KW-1185">Reference proteome</keyword>
<proteinExistence type="inferred from homology"/>
<evidence type="ECO:0000256" key="7">
    <source>
        <dbReference type="ARBA" id="ARBA00023136"/>
    </source>
</evidence>
<dbReference type="WBParaSite" id="ACAC_0001313601-mRNA-1">
    <property type="protein sequence ID" value="ACAC_0001313601-mRNA-1"/>
    <property type="gene ID" value="ACAC_0001313601"/>
</dbReference>
<dbReference type="AlphaFoldDB" id="A0A0K0DN19"/>
<evidence type="ECO:0000256" key="4">
    <source>
        <dbReference type="ARBA" id="ARBA00022679"/>
    </source>
</evidence>
<name>A0A0K0DN19_ANGCA</name>
<evidence type="ECO:0000256" key="3">
    <source>
        <dbReference type="ARBA" id="ARBA00022676"/>
    </source>
</evidence>
<keyword evidence="5" id="KW-0812">Transmembrane</keyword>